<evidence type="ECO:0000313" key="3">
    <source>
        <dbReference type="Proteomes" id="UP000826656"/>
    </source>
</evidence>
<dbReference type="InterPro" id="IPR006553">
    <property type="entry name" value="Leu-rich_rpt_Cys-con_subtyp"/>
</dbReference>
<feature type="domain" description="F-box/LRR-repeat protein 15-like leucin rich repeat" evidence="1">
    <location>
        <begin position="14"/>
        <end position="154"/>
    </location>
</feature>
<dbReference type="InterPro" id="IPR032675">
    <property type="entry name" value="LRR_dom_sf"/>
</dbReference>
<evidence type="ECO:0000313" key="2">
    <source>
        <dbReference type="EMBL" id="KAH0780939.1"/>
    </source>
</evidence>
<dbReference type="EMBL" id="JAIVGD010000001">
    <property type="protein sequence ID" value="KAH0780939.1"/>
    <property type="molecule type" value="Genomic_DNA"/>
</dbReference>
<name>A0ABQ7WJL5_SOLTU</name>
<dbReference type="InterPro" id="IPR057207">
    <property type="entry name" value="FBXL15_LRR"/>
</dbReference>
<dbReference type="PANTHER" id="PTHR13318">
    <property type="entry name" value="PARTNER OF PAIRED, ISOFORM B-RELATED"/>
    <property type="match status" value="1"/>
</dbReference>
<dbReference type="Gene3D" id="3.80.10.10">
    <property type="entry name" value="Ribonuclease Inhibitor"/>
    <property type="match status" value="2"/>
</dbReference>
<dbReference type="SUPFAM" id="SSF52047">
    <property type="entry name" value="RNI-like"/>
    <property type="match status" value="1"/>
</dbReference>
<dbReference type="Proteomes" id="UP000826656">
    <property type="component" value="Unassembled WGS sequence"/>
</dbReference>
<sequence length="282" mass="31470">MGPTLRELSSWSVSSIDDEGLFEIVHGCHLLENLDLFQCPRITNKSLLDIAKNCLNLNSLSINDCSYIGNESLKIMGEYCLNLKHVGLKNCPLIGDQGIVDLFYLIGHVLSRVKLMELNINDIFLDIISHYGTAVTHLSLADRQRVEQRGFWVLGNNHRLQKLEALLISAYYGVNNLGLRVICKGCPNLKLICIQKRRVLSDYGLVACVKALVSLQSIQLEECHLITQARLYGILLNCKSNLMAMNLSGCISVTDISVSKLVERHGEPLKSLIVDGCRYVLT</sequence>
<accession>A0ABQ7WJL5</accession>
<proteinExistence type="predicted"/>
<dbReference type="SMART" id="SM00367">
    <property type="entry name" value="LRR_CC"/>
    <property type="match status" value="7"/>
</dbReference>
<keyword evidence="3" id="KW-1185">Reference proteome</keyword>
<reference evidence="2 3" key="1">
    <citation type="journal article" date="2021" name="bioRxiv">
        <title>Chromosome-scale and haplotype-resolved genome assembly of a tetraploid potato cultivar.</title>
        <authorList>
            <person name="Sun H."/>
            <person name="Jiao W.-B."/>
            <person name="Krause K."/>
            <person name="Campoy J.A."/>
            <person name="Goel M."/>
            <person name="Folz-Donahue K."/>
            <person name="Kukat C."/>
            <person name="Huettel B."/>
            <person name="Schneeberger K."/>
        </authorList>
    </citation>
    <scope>NUCLEOTIDE SEQUENCE [LARGE SCALE GENOMIC DNA]</scope>
    <source>
        <strain evidence="2">SolTubOtavaFocal</strain>
        <tissue evidence="2">Leaves</tissue>
    </source>
</reference>
<evidence type="ECO:0000259" key="1">
    <source>
        <dbReference type="Pfam" id="PF25372"/>
    </source>
</evidence>
<dbReference type="Pfam" id="PF25372">
    <property type="entry name" value="DUF7885"/>
    <property type="match status" value="1"/>
</dbReference>
<protein>
    <recommendedName>
        <fullName evidence="1">F-box/LRR-repeat protein 15-like leucin rich repeat domain-containing protein</fullName>
    </recommendedName>
</protein>
<comment type="caution">
    <text evidence="2">The sequence shown here is derived from an EMBL/GenBank/DDBJ whole genome shotgun (WGS) entry which is preliminary data.</text>
</comment>
<gene>
    <name evidence="2" type="ORF">KY290_000537</name>
</gene>
<organism evidence="2 3">
    <name type="scientific">Solanum tuberosum</name>
    <name type="common">Potato</name>
    <dbReference type="NCBI Taxonomy" id="4113"/>
    <lineage>
        <taxon>Eukaryota</taxon>
        <taxon>Viridiplantae</taxon>
        <taxon>Streptophyta</taxon>
        <taxon>Embryophyta</taxon>
        <taxon>Tracheophyta</taxon>
        <taxon>Spermatophyta</taxon>
        <taxon>Magnoliopsida</taxon>
        <taxon>eudicotyledons</taxon>
        <taxon>Gunneridae</taxon>
        <taxon>Pentapetalae</taxon>
        <taxon>asterids</taxon>
        <taxon>lamiids</taxon>
        <taxon>Solanales</taxon>
        <taxon>Solanaceae</taxon>
        <taxon>Solanoideae</taxon>
        <taxon>Solaneae</taxon>
        <taxon>Solanum</taxon>
    </lineage>
</organism>